<proteinExistence type="inferred from homology"/>
<dbReference type="FunFam" id="2.60.40.150:FF:000025">
    <property type="entry name" value="Extended synaptotagmin 2"/>
    <property type="match status" value="1"/>
</dbReference>
<dbReference type="PROSITE" id="PS51847">
    <property type="entry name" value="SMP"/>
    <property type="match status" value="1"/>
</dbReference>
<evidence type="ECO:0000256" key="1">
    <source>
        <dbReference type="ARBA" id="ARBA00004202"/>
    </source>
</evidence>
<evidence type="ECO:0000256" key="15">
    <source>
        <dbReference type="ARBA" id="ARBA00069840"/>
    </source>
</evidence>
<dbReference type="OMA" id="WANKVIS"/>
<dbReference type="Ensembl" id="ENSSAUT00010033899.1">
    <property type="protein sequence ID" value="ENSSAUP00010032185.1"/>
    <property type="gene ID" value="ENSSAUG00010013673.1"/>
</dbReference>
<sequence>MDAFAFIFRVDFFSPSVVQLFPHPWAQVSLTYLSFGSFPNTEVLELPRLISLLHPWCVWSRSALLVCVSRRPRGSFRAVGVIDPLSSGRQEPGFQRESDPMASDGQMKPSGAAEGAGLGGSHGSTETLSSSAVNRLLMEFLIYFGRAMFVLYPVYLTGYLGLSVSWVLLCMMMVTWWKKNRQWKDARIGTAIDFVDNETQVVHKELESALQMASWVHFPDVEKVDWVNKVLQQAWPFFGMYMEKLLKENIEPAVRLSNPALKTFKFTKVHFGHIPLRITGMKAYTHEVDQREVVLDLNICYDGDVDIDALVKEPITAGVKGLKVGTSPFYYFLHLPYNHHHHHMCSLVGLKLSCIFQLKGMIRVILEPLIGEAPLVGGVTLFFIRRPTLEINWTGMTNLLDSPAFSSLSEGTIVDIIASLMVLPNRMCVPLVDQVKVDQMRFPLPRGVVRVHLLEARDLVAKDTYMMGLVKGKSDPYATLRVGNRHFKTKTIKENLHPKWNEVYEFVVHEAPGQELELDLFDEDTDKDDFIGQYRLDLGEVKREKEIDQWFPLDDVQNGEVHLKLQWLSLQTNPNLLMESEGGFACAMLAVYLDNASNLPKDRSEITDHQKHGKHSKEARLTKRTACPNSLVELSIDNDVQKSKIVFSSKDPVWEEGFTFFVHDIKTQQLSVQIKEPEKKTVLGVLNLPLSRLLGVSNMAIDQRFPLERSGANSQIKLKATLRILSLEKPPPKVVLSPPSQVRQRGPKTNQGVNGPGSSPSAATSSSPELSSNTAPAAPFPSAAQAAGLQNGLHDDQSSHGRGSLQPSETWRSPPPSHMRRFDSHSLLSDNSIASSRFDLTEGASFPEAIRKHQGSFGEIHLTVRYATLRNKLIVMVDACRNLFRCSENGTDSYVRLYLLPEQSWIHRKKTHVKKRSLNPVFNEKFEFDVSLEEAKTRKLDVAVKNNRMFHTRERKDIGMVMVDFSQLDLTRGITEWFELTLPVLKNAVSRAEL</sequence>
<feature type="region of interest" description="Disordered" evidence="16">
    <location>
        <begin position="730"/>
        <end position="823"/>
    </location>
</feature>
<dbReference type="Gene3D" id="2.60.40.150">
    <property type="entry name" value="C2 domain"/>
    <property type="match status" value="3"/>
</dbReference>
<keyword evidence="21" id="KW-1185">Reference proteome</keyword>
<evidence type="ECO:0000256" key="2">
    <source>
        <dbReference type="ARBA" id="ARBA00004477"/>
    </source>
</evidence>
<evidence type="ECO:0000313" key="20">
    <source>
        <dbReference type="Ensembl" id="ENSSAUP00010032185.1"/>
    </source>
</evidence>
<protein>
    <recommendedName>
        <fullName evidence="15">Extended synaptotagmin-3</fullName>
    </recommendedName>
</protein>
<dbReference type="GO" id="GO:0005509">
    <property type="term" value="F:calcium ion binding"/>
    <property type="evidence" value="ECO:0007669"/>
    <property type="project" value="TreeGrafter"/>
</dbReference>
<dbReference type="SMART" id="SM00239">
    <property type="entry name" value="C2"/>
    <property type="match status" value="3"/>
</dbReference>
<dbReference type="CDD" id="cd08391">
    <property type="entry name" value="C2A_C2C_Synaptotagmin_like"/>
    <property type="match status" value="1"/>
</dbReference>
<feature type="compositionally biased region" description="Polar residues" evidence="16">
    <location>
        <begin position="741"/>
        <end position="757"/>
    </location>
</feature>
<evidence type="ECO:0000256" key="10">
    <source>
        <dbReference type="ARBA" id="ARBA00022837"/>
    </source>
</evidence>
<feature type="domain" description="C2" evidence="18">
    <location>
        <begin position="570"/>
        <end position="709"/>
    </location>
</feature>
<dbReference type="Pfam" id="PF00168">
    <property type="entry name" value="C2"/>
    <property type="match status" value="3"/>
</dbReference>
<dbReference type="InterPro" id="IPR031468">
    <property type="entry name" value="SMP_LBD"/>
</dbReference>
<evidence type="ECO:0000256" key="14">
    <source>
        <dbReference type="ARBA" id="ARBA00023136"/>
    </source>
</evidence>
<keyword evidence="8" id="KW-0677">Repeat</keyword>
<keyword evidence="10" id="KW-0106">Calcium</keyword>
<dbReference type="GO" id="GO:0061817">
    <property type="term" value="P:endoplasmic reticulum-plasma membrane tethering"/>
    <property type="evidence" value="ECO:0007669"/>
    <property type="project" value="InterPro"/>
</dbReference>
<dbReference type="GeneTree" id="ENSGT00940000165191"/>
<dbReference type="FunFam" id="2.60.40.150:FF:000114">
    <property type="entry name" value="Extended synaptotagmin 3"/>
    <property type="match status" value="1"/>
</dbReference>
<dbReference type="CDD" id="cd04050">
    <property type="entry name" value="C2B_Synaptotagmin-like"/>
    <property type="match status" value="1"/>
</dbReference>
<feature type="region of interest" description="Disordered" evidence="16">
    <location>
        <begin position="87"/>
        <end position="123"/>
    </location>
</feature>
<evidence type="ECO:0000256" key="4">
    <source>
        <dbReference type="ARBA" id="ARBA00022448"/>
    </source>
</evidence>
<reference evidence="20" key="2">
    <citation type="submission" date="2025-08" db="UniProtKB">
        <authorList>
            <consortium name="Ensembl"/>
        </authorList>
    </citation>
    <scope>IDENTIFICATION</scope>
</reference>
<dbReference type="GO" id="GO:0008429">
    <property type="term" value="F:phosphatidylethanolamine binding"/>
    <property type="evidence" value="ECO:0007669"/>
    <property type="project" value="TreeGrafter"/>
</dbReference>
<evidence type="ECO:0000259" key="19">
    <source>
        <dbReference type="PROSITE" id="PS51847"/>
    </source>
</evidence>
<evidence type="ECO:0000313" key="21">
    <source>
        <dbReference type="Proteomes" id="UP000472265"/>
    </source>
</evidence>
<dbReference type="InParanoid" id="A0A671W049"/>
<dbReference type="GO" id="GO:0005886">
    <property type="term" value="C:plasma membrane"/>
    <property type="evidence" value="ECO:0007669"/>
    <property type="project" value="UniProtKB-SubCell"/>
</dbReference>
<reference evidence="20" key="3">
    <citation type="submission" date="2025-09" db="UniProtKB">
        <authorList>
            <consortium name="Ensembl"/>
        </authorList>
    </citation>
    <scope>IDENTIFICATION</scope>
</reference>
<reference evidence="20" key="1">
    <citation type="submission" date="2021-04" db="EMBL/GenBank/DDBJ databases">
        <authorList>
            <consortium name="Wellcome Sanger Institute Data Sharing"/>
        </authorList>
    </citation>
    <scope>NUCLEOTIDE SEQUENCE [LARGE SCALE GENOMIC DNA]</scope>
</reference>
<comment type="subcellular location">
    <subcellularLocation>
        <location evidence="1">Cell membrane</location>
        <topology evidence="1">Peripheral membrane protein</topology>
    </subcellularLocation>
    <subcellularLocation>
        <location evidence="2">Endoplasmic reticulum membrane</location>
        <topology evidence="2">Multi-pass membrane protein</topology>
    </subcellularLocation>
</comment>
<evidence type="ECO:0000256" key="7">
    <source>
        <dbReference type="ARBA" id="ARBA00022723"/>
    </source>
</evidence>
<keyword evidence="14 17" id="KW-0472">Membrane</keyword>
<keyword evidence="13" id="KW-0446">Lipid-binding</keyword>
<keyword evidence="4" id="KW-0813">Transport</keyword>
<dbReference type="PANTHER" id="PTHR45761:SF4">
    <property type="entry name" value="EXTENDED SYNAPTOTAGMIN-3"/>
    <property type="match status" value="1"/>
</dbReference>
<dbReference type="InterPro" id="IPR037749">
    <property type="entry name" value="Ext_Synaptotagmin_C2B"/>
</dbReference>
<feature type="compositionally biased region" description="Low complexity" evidence="16">
    <location>
        <begin position="758"/>
        <end position="787"/>
    </location>
</feature>
<evidence type="ECO:0000256" key="11">
    <source>
        <dbReference type="ARBA" id="ARBA00022989"/>
    </source>
</evidence>
<evidence type="ECO:0000256" key="8">
    <source>
        <dbReference type="ARBA" id="ARBA00022737"/>
    </source>
</evidence>
<dbReference type="CDD" id="cd04030">
    <property type="entry name" value="C2C_KIAA1228"/>
    <property type="match status" value="1"/>
</dbReference>
<evidence type="ECO:0000256" key="9">
    <source>
        <dbReference type="ARBA" id="ARBA00022824"/>
    </source>
</evidence>
<evidence type="ECO:0000256" key="16">
    <source>
        <dbReference type="SAM" id="MobiDB-lite"/>
    </source>
</evidence>
<gene>
    <name evidence="20" type="primary">esyt3</name>
</gene>
<evidence type="ECO:0000256" key="6">
    <source>
        <dbReference type="ARBA" id="ARBA00022692"/>
    </source>
</evidence>
<keyword evidence="6 17" id="KW-0812">Transmembrane</keyword>
<dbReference type="GO" id="GO:0005544">
    <property type="term" value="F:calcium-dependent phospholipid binding"/>
    <property type="evidence" value="ECO:0007669"/>
    <property type="project" value="TreeGrafter"/>
</dbReference>
<dbReference type="PROSITE" id="PS50004">
    <property type="entry name" value="C2"/>
    <property type="match status" value="3"/>
</dbReference>
<keyword evidence="11 17" id="KW-1133">Transmembrane helix</keyword>
<dbReference type="InterPro" id="IPR037733">
    <property type="entry name" value="Ext_Synaptotagmin_C2A"/>
</dbReference>
<dbReference type="GO" id="GO:0035091">
    <property type="term" value="F:phosphatidylinositol binding"/>
    <property type="evidence" value="ECO:0007669"/>
    <property type="project" value="TreeGrafter"/>
</dbReference>
<evidence type="ECO:0000259" key="18">
    <source>
        <dbReference type="PROSITE" id="PS50004"/>
    </source>
</evidence>
<dbReference type="SUPFAM" id="SSF49562">
    <property type="entry name" value="C2 domain (Calcium/lipid-binding domain, CaLB)"/>
    <property type="match status" value="3"/>
</dbReference>
<evidence type="ECO:0000256" key="13">
    <source>
        <dbReference type="ARBA" id="ARBA00023121"/>
    </source>
</evidence>
<dbReference type="InterPro" id="IPR037752">
    <property type="entry name" value="C2C_KIAA1228"/>
</dbReference>
<accession>A0A671W049</accession>
<evidence type="ECO:0000256" key="5">
    <source>
        <dbReference type="ARBA" id="ARBA00022475"/>
    </source>
</evidence>
<keyword evidence="5" id="KW-1003">Cell membrane</keyword>
<dbReference type="GO" id="GO:0005789">
    <property type="term" value="C:endoplasmic reticulum membrane"/>
    <property type="evidence" value="ECO:0007669"/>
    <property type="project" value="UniProtKB-SubCell"/>
</dbReference>
<keyword evidence="9" id="KW-0256">Endoplasmic reticulum</keyword>
<evidence type="ECO:0000256" key="3">
    <source>
        <dbReference type="ARBA" id="ARBA00005867"/>
    </source>
</evidence>
<evidence type="ECO:0000256" key="12">
    <source>
        <dbReference type="ARBA" id="ARBA00023055"/>
    </source>
</evidence>
<feature type="domain" description="C2" evidence="18">
    <location>
        <begin position="856"/>
        <end position="978"/>
    </location>
</feature>
<comment type="similarity">
    <text evidence="3">Belongs to the extended synaptotagmin family.</text>
</comment>
<dbReference type="InterPro" id="IPR000008">
    <property type="entry name" value="C2_dom"/>
</dbReference>
<feature type="domain" description="C2" evidence="18">
    <location>
        <begin position="431"/>
        <end position="551"/>
    </location>
</feature>
<dbReference type="AlphaFoldDB" id="A0A671W049"/>
<evidence type="ECO:0000256" key="17">
    <source>
        <dbReference type="SAM" id="Phobius"/>
    </source>
</evidence>
<name>A0A671W049_SPAAU</name>
<dbReference type="InterPro" id="IPR051634">
    <property type="entry name" value="Extended_Synaptotagmin"/>
</dbReference>
<dbReference type="InterPro" id="IPR035892">
    <property type="entry name" value="C2_domain_sf"/>
</dbReference>
<dbReference type="Pfam" id="PF17047">
    <property type="entry name" value="SMP_LBD"/>
    <property type="match status" value="2"/>
</dbReference>
<dbReference type="InterPro" id="IPR039010">
    <property type="entry name" value="Synaptotagmin_SMP"/>
</dbReference>
<feature type="transmembrane region" description="Helical" evidence="17">
    <location>
        <begin position="158"/>
        <end position="177"/>
    </location>
</feature>
<dbReference type="FunFam" id="2.60.40.150:FF:000093">
    <property type="entry name" value="Extended synaptotagmin 3"/>
    <property type="match status" value="1"/>
</dbReference>
<dbReference type="GO" id="GO:0031210">
    <property type="term" value="F:phosphatidylcholine binding"/>
    <property type="evidence" value="ECO:0007669"/>
    <property type="project" value="TreeGrafter"/>
</dbReference>
<dbReference type="Proteomes" id="UP000472265">
    <property type="component" value="Chromosome 9"/>
</dbReference>
<keyword evidence="7" id="KW-0479">Metal-binding</keyword>
<dbReference type="FunCoup" id="A0A671W049">
    <property type="interactions" value="1020"/>
</dbReference>
<keyword evidence="12" id="KW-0445">Lipid transport</keyword>
<feature type="domain" description="SMP-LTD" evidence="19">
    <location>
        <begin position="220"/>
        <end position="432"/>
    </location>
</feature>
<dbReference type="GO" id="GO:0006869">
    <property type="term" value="P:lipid transport"/>
    <property type="evidence" value="ECO:0007669"/>
    <property type="project" value="UniProtKB-KW"/>
</dbReference>
<dbReference type="PANTHER" id="PTHR45761">
    <property type="entry name" value="EXTENDED SYNAPTOTAGMIN-LIKE PROTEIN 2, ISOFORM C"/>
    <property type="match status" value="1"/>
</dbReference>
<organism evidence="20 21">
    <name type="scientific">Sparus aurata</name>
    <name type="common">Gilthead sea bream</name>
    <dbReference type="NCBI Taxonomy" id="8175"/>
    <lineage>
        <taxon>Eukaryota</taxon>
        <taxon>Metazoa</taxon>
        <taxon>Chordata</taxon>
        <taxon>Craniata</taxon>
        <taxon>Vertebrata</taxon>
        <taxon>Euteleostomi</taxon>
        <taxon>Actinopterygii</taxon>
        <taxon>Neopterygii</taxon>
        <taxon>Teleostei</taxon>
        <taxon>Neoteleostei</taxon>
        <taxon>Acanthomorphata</taxon>
        <taxon>Eupercaria</taxon>
        <taxon>Spariformes</taxon>
        <taxon>Sparidae</taxon>
        <taxon>Sparus</taxon>
    </lineage>
</organism>